<dbReference type="InterPro" id="IPR039421">
    <property type="entry name" value="Type_1_exporter"/>
</dbReference>
<evidence type="ECO:0000256" key="6">
    <source>
        <dbReference type="ARBA" id="ARBA00022989"/>
    </source>
</evidence>
<feature type="domain" description="ABC transporter" evidence="12">
    <location>
        <begin position="486"/>
        <end position="721"/>
    </location>
</feature>
<feature type="transmembrane region" description="Helical" evidence="11">
    <location>
        <begin position="986"/>
        <end position="1006"/>
    </location>
</feature>
<dbReference type="InterPro" id="IPR000537">
    <property type="entry name" value="UbiA_prenyltransferase"/>
</dbReference>
<evidence type="ECO:0000256" key="1">
    <source>
        <dbReference type="ARBA" id="ARBA00004141"/>
    </source>
</evidence>
<keyword evidence="3 11" id="KW-0812">Transmembrane</keyword>
<proteinExistence type="predicted"/>
<dbReference type="InterPro" id="IPR006369">
    <property type="entry name" value="Protohaem_IX_farnesylTrfase"/>
</dbReference>
<dbReference type="InterPro" id="IPR017871">
    <property type="entry name" value="ABC_transporter-like_CS"/>
</dbReference>
<accession>A0ABZ1CZ04</accession>
<dbReference type="GeneID" id="87955662"/>
<keyword evidence="5" id="KW-0067">ATP-binding</keyword>
<dbReference type="PANTHER" id="PTHR43394">
    <property type="entry name" value="ATP-DEPENDENT PERMEASE MDL1, MITOCHONDRIAL"/>
    <property type="match status" value="1"/>
</dbReference>
<feature type="transmembrane region" description="Helical" evidence="11">
    <location>
        <begin position="311"/>
        <end position="330"/>
    </location>
</feature>
<feature type="transmembrane region" description="Helical" evidence="11">
    <location>
        <begin position="1150"/>
        <end position="1168"/>
    </location>
</feature>
<feature type="transmembrane region" description="Helical" evidence="11">
    <location>
        <begin position="161"/>
        <end position="185"/>
    </location>
</feature>
<dbReference type="Pfam" id="PF00664">
    <property type="entry name" value="ABC_membrane"/>
    <property type="match status" value="1"/>
</dbReference>
<feature type="compositionally biased region" description="Pro residues" evidence="10">
    <location>
        <begin position="109"/>
        <end position="121"/>
    </location>
</feature>
<keyword evidence="7" id="KW-0350">Heme biosynthesis</keyword>
<feature type="transmembrane region" description="Helical" evidence="11">
    <location>
        <begin position="935"/>
        <end position="957"/>
    </location>
</feature>
<dbReference type="Pfam" id="PF00005">
    <property type="entry name" value="ABC_tran"/>
    <property type="match status" value="1"/>
</dbReference>
<feature type="compositionally biased region" description="Polar residues" evidence="10">
    <location>
        <begin position="64"/>
        <end position="75"/>
    </location>
</feature>
<dbReference type="Gene3D" id="3.40.50.300">
    <property type="entry name" value="P-loop containing nucleotide triphosphate hydrolases"/>
    <property type="match status" value="1"/>
</dbReference>
<evidence type="ECO:0000256" key="3">
    <source>
        <dbReference type="ARBA" id="ARBA00022692"/>
    </source>
</evidence>
<dbReference type="Pfam" id="PF01040">
    <property type="entry name" value="UbiA"/>
    <property type="match status" value="1"/>
</dbReference>
<evidence type="ECO:0000259" key="12">
    <source>
        <dbReference type="PROSITE" id="PS50893"/>
    </source>
</evidence>
<dbReference type="Gene3D" id="1.10.357.140">
    <property type="entry name" value="UbiA prenyltransferase"/>
    <property type="match status" value="1"/>
</dbReference>
<dbReference type="InterPro" id="IPR044878">
    <property type="entry name" value="UbiA_sf"/>
</dbReference>
<reference evidence="14 15" key="1">
    <citation type="submission" date="2024-01" db="EMBL/GenBank/DDBJ databases">
        <title>Comparative genomics of Cryptococcus and Kwoniella reveals pathogenesis evolution and contrasting modes of karyotype evolution via chromosome fusion or intercentromeric recombination.</title>
        <authorList>
            <person name="Coelho M.A."/>
            <person name="David-Palma M."/>
            <person name="Shea T."/>
            <person name="Bowers K."/>
            <person name="McGinley-Smith S."/>
            <person name="Mohammad A.W."/>
            <person name="Gnirke A."/>
            <person name="Yurkov A.M."/>
            <person name="Nowrousian M."/>
            <person name="Sun S."/>
            <person name="Cuomo C.A."/>
            <person name="Heitman J."/>
        </authorList>
    </citation>
    <scope>NUCLEOTIDE SEQUENCE [LARGE SCALE GENOMIC DNA]</scope>
    <source>
        <strain evidence="14">CBS 11374</strain>
    </source>
</reference>
<feature type="compositionally biased region" description="Polar residues" evidence="10">
    <location>
        <begin position="785"/>
        <end position="795"/>
    </location>
</feature>
<dbReference type="InterPro" id="IPR027417">
    <property type="entry name" value="P-loop_NTPase"/>
</dbReference>
<dbReference type="Proteomes" id="UP001329825">
    <property type="component" value="Chromosome 4"/>
</dbReference>
<dbReference type="PANTHER" id="PTHR43394:SF1">
    <property type="entry name" value="ATP-BINDING CASSETTE SUB-FAMILY B MEMBER 10, MITOCHONDRIAL"/>
    <property type="match status" value="1"/>
</dbReference>
<keyword evidence="4" id="KW-0547">Nucleotide-binding</keyword>
<dbReference type="InterPro" id="IPR036640">
    <property type="entry name" value="ABC1_TM_sf"/>
</dbReference>
<dbReference type="InterPro" id="IPR003439">
    <property type="entry name" value="ABC_transporter-like_ATP-bd"/>
</dbReference>
<dbReference type="InterPro" id="IPR003593">
    <property type="entry name" value="AAA+_ATPase"/>
</dbReference>
<evidence type="ECO:0000313" key="15">
    <source>
        <dbReference type="Proteomes" id="UP001329825"/>
    </source>
</evidence>
<dbReference type="PROSITE" id="PS50893">
    <property type="entry name" value="ABC_TRANSPORTER_2"/>
    <property type="match status" value="1"/>
</dbReference>
<protein>
    <recommendedName>
        <fullName evidence="9">Heme O synthase</fullName>
    </recommendedName>
</protein>
<name>A0ABZ1CZ04_9TREE</name>
<keyword evidence="8 11" id="KW-0472">Membrane</keyword>
<evidence type="ECO:0000256" key="11">
    <source>
        <dbReference type="SAM" id="Phobius"/>
    </source>
</evidence>
<feature type="domain" description="ABC transmembrane type-1" evidence="13">
    <location>
        <begin position="166"/>
        <end position="452"/>
    </location>
</feature>
<evidence type="ECO:0000256" key="5">
    <source>
        <dbReference type="ARBA" id="ARBA00022840"/>
    </source>
</evidence>
<keyword evidence="2" id="KW-0808">Transferase</keyword>
<dbReference type="InterPro" id="IPR011527">
    <property type="entry name" value="ABC1_TM_dom"/>
</dbReference>
<dbReference type="SUPFAM" id="SSF90123">
    <property type="entry name" value="ABC transporter transmembrane region"/>
    <property type="match status" value="1"/>
</dbReference>
<dbReference type="RefSeq" id="XP_062791312.1">
    <property type="nucleotide sequence ID" value="XM_062935261.1"/>
</dbReference>
<evidence type="ECO:0000256" key="2">
    <source>
        <dbReference type="ARBA" id="ARBA00022679"/>
    </source>
</evidence>
<dbReference type="Gene3D" id="1.20.1560.10">
    <property type="entry name" value="ABC transporter type 1, transmembrane domain"/>
    <property type="match status" value="1"/>
</dbReference>
<dbReference type="CDD" id="cd13957">
    <property type="entry name" value="PT_UbiA_Cox10"/>
    <property type="match status" value="1"/>
</dbReference>
<organism evidence="14 15">
    <name type="scientific">Kwoniella shivajii</name>
    <dbReference type="NCBI Taxonomy" id="564305"/>
    <lineage>
        <taxon>Eukaryota</taxon>
        <taxon>Fungi</taxon>
        <taxon>Dikarya</taxon>
        <taxon>Basidiomycota</taxon>
        <taxon>Agaricomycotina</taxon>
        <taxon>Tremellomycetes</taxon>
        <taxon>Tremellales</taxon>
        <taxon>Cryptococcaceae</taxon>
        <taxon>Kwoniella</taxon>
    </lineage>
</organism>
<evidence type="ECO:0000259" key="13">
    <source>
        <dbReference type="PROSITE" id="PS50929"/>
    </source>
</evidence>
<evidence type="ECO:0000256" key="9">
    <source>
        <dbReference type="ARBA" id="ARBA00030253"/>
    </source>
</evidence>
<evidence type="ECO:0000256" key="10">
    <source>
        <dbReference type="SAM" id="MobiDB-lite"/>
    </source>
</evidence>
<dbReference type="CDD" id="cd18573">
    <property type="entry name" value="ABC_6TM_ABCB10_like"/>
    <property type="match status" value="1"/>
</dbReference>
<feature type="transmembrane region" description="Helical" evidence="11">
    <location>
        <begin position="963"/>
        <end position="979"/>
    </location>
</feature>
<dbReference type="SMART" id="SM00382">
    <property type="entry name" value="AAA"/>
    <property type="match status" value="1"/>
</dbReference>
<evidence type="ECO:0000256" key="4">
    <source>
        <dbReference type="ARBA" id="ARBA00022741"/>
    </source>
</evidence>
<evidence type="ECO:0000256" key="8">
    <source>
        <dbReference type="ARBA" id="ARBA00023136"/>
    </source>
</evidence>
<dbReference type="SUPFAM" id="SSF52540">
    <property type="entry name" value="P-loop containing nucleoside triphosphate hydrolases"/>
    <property type="match status" value="1"/>
</dbReference>
<evidence type="ECO:0000313" key="14">
    <source>
        <dbReference type="EMBL" id="WRT66572.1"/>
    </source>
</evidence>
<gene>
    <name evidence="14" type="ORF">IL334_003531</name>
</gene>
<keyword evidence="15" id="KW-1185">Reference proteome</keyword>
<feature type="compositionally biased region" description="Low complexity" evidence="10">
    <location>
        <begin position="76"/>
        <end position="95"/>
    </location>
</feature>
<sequence>MAAREGLGLARSLVLTIPRIRPTLPPLASSSSLRLLSTLIRCGRTSSIRPLASTPTLHSFPLRSPSTSLQRIRFNSTSSRTDSSKSSSVEQGSSSNTDIDELEAEKAPSPIPIHPPAPILPPSATAEVTPSGSGTGTGKGKDPKPDAASIMKLLSLAKPQWPLLTVGVACLTLSTAVNLSIPWVIGRIIDFFAPGSEETLLFGLPLEKATGALAIVLLIGAAANSGRSISLRLAGQRTVASIRNQTYGKYLALPPSHIETAGVGDALSRLGQDTSIVGQSLSENLGEGLKATLGAAAGIGAMYIISPTLTYVMLCIIPPIAIGTFFYGRFIRKLSLKTQEAMGGMSKLAEERLSAHRTVTASNTQSSERALYASKVDGVYKLQKSETFANGVFQGANEVAGDIGMIGLLIYGGVLVKRGEISVGDMTSLFIYVNWIEWSLNTLAGFFTGLMKGVGASQRIIGLHALPAPIPLGQGESIAKSRSGSIELRNVDFAYPSRPDAKVLNGLNLRIDKGERIALVGGSGSGKSSIQLLLLRFYDPTSGTVNFDGQDIKSFVPESWRSRIGIVPQDPILFGGTIEQNIAYGHPKATREDVQRAARVAHCDFIDALPQGYDTIINKNSLSGGQRQRIAIARALVSNPSVLLMDEATSALDSESERAVNAALNSLFANSDITVILIAHRLSSIASADRVVLLDGGAVAEDGSYHDLITRRHGKFRKMVEGQLAKIEIGEPTAIDPAPETEAERAPPPQLAEVAAISNSATTPGIQASKASASSKERAAIKASPTSSQRRQNHSSAIHRPFFTSQPAPYSPPFKTVYGAANAPVPYLPDLPIPHPTSPAAPLSAYRPLTPLNLKRLLTVYSQLSKRNLTILMTLTATTGLALSPLPLSIPLLFNLTIGTLLTSAAANTFNQILEIPIDAQTPRTRVRPLCMRKITPFHAAMFGFVCTVLGGTILWYGCNPTTAVLGIGNLILYAGIYTPMKRFSVANTWIGAVVGAITPLMGWTATGGSLWPTTDQPLIFHLPKFGFGSESTSDLESMPTNLPNPLVPLTLFALLFSWQFPHFNALSHMIRPFYALSGYPMLSVLSPRLNALVSLRHAILLVPFTAVLGPLSGSVDWSFALTSSIPNYLFARDAWLFYKRTTEKNAKKLFFTSLWYLPVVLGLMLVHKNVRGWLDTSASKSAEDVKEGIVLKESQ</sequence>
<evidence type="ECO:0000256" key="7">
    <source>
        <dbReference type="ARBA" id="ARBA00023133"/>
    </source>
</evidence>
<feature type="transmembrane region" description="Helical" evidence="11">
    <location>
        <begin position="892"/>
        <end position="914"/>
    </location>
</feature>
<dbReference type="EMBL" id="CP141884">
    <property type="protein sequence ID" value="WRT66572.1"/>
    <property type="molecule type" value="Genomic_DNA"/>
</dbReference>
<feature type="region of interest" description="Disordered" evidence="10">
    <location>
        <begin position="50"/>
        <end position="145"/>
    </location>
</feature>
<feature type="transmembrane region" description="Helical" evidence="11">
    <location>
        <begin position="205"/>
        <end position="223"/>
    </location>
</feature>
<comment type="subcellular location">
    <subcellularLocation>
        <location evidence="1">Membrane</location>
        <topology evidence="1">Multi-pass membrane protein</topology>
    </subcellularLocation>
</comment>
<keyword evidence="6 11" id="KW-1133">Transmembrane helix</keyword>
<dbReference type="PROSITE" id="PS00211">
    <property type="entry name" value="ABC_TRANSPORTER_1"/>
    <property type="match status" value="1"/>
</dbReference>
<feature type="transmembrane region" description="Helical" evidence="11">
    <location>
        <begin position="1047"/>
        <end position="1071"/>
    </location>
</feature>
<dbReference type="PROSITE" id="PS50929">
    <property type="entry name" value="ABC_TM1F"/>
    <property type="match status" value="1"/>
</dbReference>
<feature type="region of interest" description="Disordered" evidence="10">
    <location>
        <begin position="762"/>
        <end position="795"/>
    </location>
</feature>